<feature type="compositionally biased region" description="Polar residues" evidence="1">
    <location>
        <begin position="40"/>
        <end position="51"/>
    </location>
</feature>
<evidence type="ECO:0000313" key="3">
    <source>
        <dbReference type="EMBL" id="EOR99893.1"/>
    </source>
</evidence>
<gene>
    <name evidence="3" type="ORF">C799_01928</name>
</gene>
<dbReference type="HOGENOM" id="CLU_132487_0_0_10"/>
<sequence length="135" mass="15433">MINISFQSITQRTRMKRASTQRERRAERMRHTERMRKTTTAKTANMGNQPLQKAATPPTKAHTKRTATYTTKPTNDHFIQNFMPVGAKPKPRFKSCCISVLFFITLTFFLCLVGGLTLLVSGGRYGRGENMQGFW</sequence>
<proteinExistence type="predicted"/>
<feature type="transmembrane region" description="Helical" evidence="2">
    <location>
        <begin position="98"/>
        <end position="121"/>
    </location>
</feature>
<evidence type="ECO:0000256" key="2">
    <source>
        <dbReference type="SAM" id="Phobius"/>
    </source>
</evidence>
<dbReference type="EMBL" id="ASSM01000009">
    <property type="protein sequence ID" value="EOR99893.1"/>
    <property type="molecule type" value="Genomic_DNA"/>
</dbReference>
<protein>
    <submittedName>
        <fullName evidence="3">Uncharacterized protein</fullName>
    </submittedName>
</protein>
<keyword evidence="2" id="KW-0812">Transmembrane</keyword>
<feature type="compositionally biased region" description="Polar residues" evidence="1">
    <location>
        <begin position="1"/>
        <end position="12"/>
    </location>
</feature>
<name>R9H7L4_BACT4</name>
<accession>R9H7L4</accession>
<keyword evidence="2" id="KW-1133">Transmembrane helix</keyword>
<dbReference type="Proteomes" id="UP000014207">
    <property type="component" value="Unassembled WGS sequence"/>
</dbReference>
<comment type="caution">
    <text evidence="3">The sequence shown here is derived from an EMBL/GenBank/DDBJ whole genome shotgun (WGS) entry which is preliminary data.</text>
</comment>
<keyword evidence="2" id="KW-0472">Membrane</keyword>
<evidence type="ECO:0000313" key="4">
    <source>
        <dbReference type="Proteomes" id="UP000014207"/>
    </source>
</evidence>
<evidence type="ECO:0000256" key="1">
    <source>
        <dbReference type="SAM" id="MobiDB-lite"/>
    </source>
</evidence>
<dbReference type="AlphaFoldDB" id="R9H7L4"/>
<feature type="compositionally biased region" description="Basic and acidic residues" evidence="1">
    <location>
        <begin position="20"/>
        <end position="36"/>
    </location>
</feature>
<reference evidence="3 4" key="1">
    <citation type="submission" date="2013-04" db="EMBL/GenBank/DDBJ databases">
        <title>The Genome Sequence of Bacteroides thetaiotaomicron dnLKV9.</title>
        <authorList>
            <consortium name="The Broad Institute Genomics Platform"/>
            <consortium name="The Broad Institute Genome Sequencing Center for Infectious Disease"/>
            <person name="Earl A."/>
            <person name="Xavier R."/>
            <person name="Kuhn K."/>
            <person name="Stappenbeck T."/>
            <person name="Walker B."/>
            <person name="Young S."/>
            <person name="Zeng Q."/>
            <person name="Gargeya S."/>
            <person name="Fitzgerald M."/>
            <person name="Haas B."/>
            <person name="Abouelleil A."/>
            <person name="Allen A.W."/>
            <person name="Alvarado L."/>
            <person name="Arachchi H.M."/>
            <person name="Berlin A.M."/>
            <person name="Chapman S.B."/>
            <person name="Gainer-Dewar J."/>
            <person name="Goldberg J."/>
            <person name="Griggs A."/>
            <person name="Gujja S."/>
            <person name="Hansen M."/>
            <person name="Howarth C."/>
            <person name="Imamovic A."/>
            <person name="Ireland A."/>
            <person name="Larimer J."/>
            <person name="McCowan C."/>
            <person name="Murphy C."/>
            <person name="Pearson M."/>
            <person name="Poon T.W."/>
            <person name="Priest M."/>
            <person name="Roberts A."/>
            <person name="Saif S."/>
            <person name="Shea T."/>
            <person name="Sisk P."/>
            <person name="Sykes S."/>
            <person name="Wortman J."/>
            <person name="Nusbaum C."/>
            <person name="Birren B."/>
        </authorList>
    </citation>
    <scope>NUCLEOTIDE SEQUENCE [LARGE SCALE GENOMIC DNA]</scope>
    <source>
        <strain evidence="4">dnLKV9</strain>
    </source>
</reference>
<organism evidence="3 4">
    <name type="scientific">Bacteroides thetaiotaomicron dnLKV9</name>
    <dbReference type="NCBI Taxonomy" id="1235785"/>
    <lineage>
        <taxon>Bacteria</taxon>
        <taxon>Pseudomonadati</taxon>
        <taxon>Bacteroidota</taxon>
        <taxon>Bacteroidia</taxon>
        <taxon>Bacteroidales</taxon>
        <taxon>Bacteroidaceae</taxon>
        <taxon>Bacteroides</taxon>
    </lineage>
</organism>
<feature type="region of interest" description="Disordered" evidence="1">
    <location>
        <begin position="1"/>
        <end position="63"/>
    </location>
</feature>